<evidence type="ECO:0000313" key="2">
    <source>
        <dbReference type="EMBL" id="PIR95259.1"/>
    </source>
</evidence>
<dbReference type="AlphaFoldDB" id="A0A2H0VA64"/>
<evidence type="ECO:0000313" key="3">
    <source>
        <dbReference type="Proteomes" id="UP000229972"/>
    </source>
</evidence>
<dbReference type="Pfam" id="PF13847">
    <property type="entry name" value="Methyltransf_31"/>
    <property type="match status" value="1"/>
</dbReference>
<dbReference type="InterPro" id="IPR029063">
    <property type="entry name" value="SAM-dependent_MTases_sf"/>
</dbReference>
<protein>
    <recommendedName>
        <fullName evidence="1">Methyltransferase domain-containing protein</fullName>
    </recommendedName>
</protein>
<dbReference type="InterPro" id="IPR025714">
    <property type="entry name" value="Methyltranfer_dom"/>
</dbReference>
<sequence length="183" mass="20868">MPEINKTTLFNINDILRRLGTEERQHVAELGCGNFGFFVFPLARLVGRQGKVYAVDILQSTLVEIKREATKNNLPQIHTIWSNLEIFKATKIETNSLDGALLVNILHQSEHKIEILREAIRLLKRGGRLMIVEWKNSDLPFGPALEKRVRLESLKNAVTKIGLQVQEEFEAGPYHYGLILTKL</sequence>
<dbReference type="Proteomes" id="UP000229972">
    <property type="component" value="Unassembled WGS sequence"/>
</dbReference>
<reference evidence="3" key="1">
    <citation type="submission" date="2017-09" db="EMBL/GenBank/DDBJ databases">
        <title>Depth-based differentiation of microbial function through sediment-hosted aquifers and enrichment of novel symbionts in the deep terrestrial subsurface.</title>
        <authorList>
            <person name="Probst A.J."/>
            <person name="Ladd B."/>
            <person name="Jarett J.K."/>
            <person name="Geller-Mcgrath D.E."/>
            <person name="Sieber C.M.K."/>
            <person name="Emerson J.B."/>
            <person name="Anantharaman K."/>
            <person name="Thomas B.C."/>
            <person name="Malmstrom R."/>
            <person name="Stieglmeier M."/>
            <person name="Klingl A."/>
            <person name="Woyke T."/>
            <person name="Ryan C.M."/>
            <person name="Banfield J.F."/>
        </authorList>
    </citation>
    <scope>NUCLEOTIDE SEQUENCE [LARGE SCALE GENOMIC DNA]</scope>
</reference>
<feature type="domain" description="Methyltransferase" evidence="1">
    <location>
        <begin position="25"/>
        <end position="148"/>
    </location>
</feature>
<accession>A0A2H0VA64</accession>
<name>A0A2H0VA64_9BACT</name>
<dbReference type="CDD" id="cd02440">
    <property type="entry name" value="AdoMet_MTases"/>
    <property type="match status" value="1"/>
</dbReference>
<dbReference type="Gene3D" id="3.40.50.150">
    <property type="entry name" value="Vaccinia Virus protein VP39"/>
    <property type="match status" value="1"/>
</dbReference>
<dbReference type="SUPFAM" id="SSF53335">
    <property type="entry name" value="S-adenosyl-L-methionine-dependent methyltransferases"/>
    <property type="match status" value="1"/>
</dbReference>
<proteinExistence type="predicted"/>
<organism evidence="2 3">
    <name type="scientific">Candidatus Falkowbacteria bacterium CG10_big_fil_rev_8_21_14_0_10_37_18</name>
    <dbReference type="NCBI Taxonomy" id="1974562"/>
    <lineage>
        <taxon>Bacteria</taxon>
        <taxon>Candidatus Falkowiibacteriota</taxon>
    </lineage>
</organism>
<dbReference type="EMBL" id="PFAL01000031">
    <property type="protein sequence ID" value="PIR95259.1"/>
    <property type="molecule type" value="Genomic_DNA"/>
</dbReference>
<gene>
    <name evidence="2" type="ORF">COT93_03335</name>
</gene>
<evidence type="ECO:0000259" key="1">
    <source>
        <dbReference type="Pfam" id="PF13847"/>
    </source>
</evidence>
<comment type="caution">
    <text evidence="2">The sequence shown here is derived from an EMBL/GenBank/DDBJ whole genome shotgun (WGS) entry which is preliminary data.</text>
</comment>